<dbReference type="InterPro" id="IPR037219">
    <property type="entry name" value="Peptidase_M41-like"/>
</dbReference>
<keyword evidence="5" id="KW-0378">Hydrolase</keyword>
<keyword evidence="2" id="KW-0645">Protease</keyword>
<gene>
    <name evidence="11" type="ORF">METZ01_LOCUS444388</name>
</gene>
<dbReference type="GO" id="GO:0004222">
    <property type="term" value="F:metalloendopeptidase activity"/>
    <property type="evidence" value="ECO:0007669"/>
    <property type="project" value="InterPro"/>
</dbReference>
<dbReference type="InterPro" id="IPR000642">
    <property type="entry name" value="Peptidase_M41"/>
</dbReference>
<name>A0A382Z7Q1_9ZZZZ</name>
<evidence type="ECO:0000256" key="9">
    <source>
        <dbReference type="SAM" id="MobiDB-lite"/>
    </source>
</evidence>
<dbReference type="EMBL" id="UINC01181710">
    <property type="protein sequence ID" value="SVD91534.1"/>
    <property type="molecule type" value="Genomic_DNA"/>
</dbReference>
<reference evidence="11" key="1">
    <citation type="submission" date="2018-05" db="EMBL/GenBank/DDBJ databases">
        <authorList>
            <person name="Lanie J.A."/>
            <person name="Ng W.-L."/>
            <person name="Kazmierczak K.M."/>
            <person name="Andrzejewski T.M."/>
            <person name="Davidsen T.M."/>
            <person name="Wayne K.J."/>
            <person name="Tettelin H."/>
            <person name="Glass J.I."/>
            <person name="Rusch D."/>
            <person name="Podicherti R."/>
            <person name="Tsui H.-C.T."/>
            <person name="Winkler M.E."/>
        </authorList>
    </citation>
    <scope>NUCLEOTIDE SEQUENCE</scope>
</reference>
<feature type="compositionally biased region" description="Basic residues" evidence="9">
    <location>
        <begin position="186"/>
        <end position="195"/>
    </location>
</feature>
<feature type="domain" description="Peptidase M41" evidence="10">
    <location>
        <begin position="1"/>
        <end position="171"/>
    </location>
</feature>
<keyword evidence="7" id="KW-0067">ATP-binding</keyword>
<evidence type="ECO:0000256" key="8">
    <source>
        <dbReference type="ARBA" id="ARBA00023049"/>
    </source>
</evidence>
<dbReference type="GO" id="GO:0004176">
    <property type="term" value="F:ATP-dependent peptidase activity"/>
    <property type="evidence" value="ECO:0007669"/>
    <property type="project" value="InterPro"/>
</dbReference>
<dbReference type="GO" id="GO:0006508">
    <property type="term" value="P:proteolysis"/>
    <property type="evidence" value="ECO:0007669"/>
    <property type="project" value="UniProtKB-KW"/>
</dbReference>
<organism evidence="11">
    <name type="scientific">marine metagenome</name>
    <dbReference type="NCBI Taxonomy" id="408172"/>
    <lineage>
        <taxon>unclassified sequences</taxon>
        <taxon>metagenomes</taxon>
        <taxon>ecological metagenomes</taxon>
    </lineage>
</organism>
<dbReference type="InterPro" id="IPR050928">
    <property type="entry name" value="ATP-dep_Zn_Metalloprotease"/>
</dbReference>
<dbReference type="AlphaFoldDB" id="A0A382Z7Q1"/>
<evidence type="ECO:0000259" key="10">
    <source>
        <dbReference type="Pfam" id="PF01434"/>
    </source>
</evidence>
<feature type="compositionally biased region" description="Polar residues" evidence="9">
    <location>
        <begin position="198"/>
        <end position="216"/>
    </location>
</feature>
<evidence type="ECO:0000256" key="3">
    <source>
        <dbReference type="ARBA" id="ARBA00022723"/>
    </source>
</evidence>
<proteinExistence type="predicted"/>
<keyword evidence="8" id="KW-0482">Metalloprotease</keyword>
<protein>
    <recommendedName>
        <fullName evidence="10">Peptidase M41 domain-containing protein</fullName>
    </recommendedName>
</protein>
<keyword evidence="6" id="KW-0862">Zinc</keyword>
<evidence type="ECO:0000256" key="4">
    <source>
        <dbReference type="ARBA" id="ARBA00022741"/>
    </source>
</evidence>
<feature type="region of interest" description="Disordered" evidence="9">
    <location>
        <begin position="178"/>
        <end position="216"/>
    </location>
</feature>
<dbReference type="PANTHER" id="PTHR43655">
    <property type="entry name" value="ATP-DEPENDENT PROTEASE"/>
    <property type="match status" value="1"/>
</dbReference>
<sequence length="216" mass="24115">ALVAYYTEGADPVHKISIIPRGMALGITAQIPEEEKHNYQKNYLLGRLDILMGGRCAEKIIFNDTSTGAGNDIATATDISRKMVCEWGMSDRIGPLTFGKKSEEVFLGREISHSRDYSDEISQIIDDEISLFVKKAEDNAENIIKTNLDDLKSIANALLEYESISGDEMKQAINGEPIVRIEPKEQKKRVRRRKKTTENVTENSDSAQPIITKPAT</sequence>
<dbReference type="PANTHER" id="PTHR43655:SF2">
    <property type="entry name" value="AFG3 LIKE MATRIX AAA PEPTIDASE SUBUNIT 2, ISOFORM A"/>
    <property type="match status" value="1"/>
</dbReference>
<dbReference type="Pfam" id="PF01434">
    <property type="entry name" value="Peptidase_M41"/>
    <property type="match status" value="1"/>
</dbReference>
<dbReference type="FunFam" id="1.20.58.760:FF:000001">
    <property type="entry name" value="ATP-dependent zinc metalloprotease FtsH"/>
    <property type="match status" value="1"/>
</dbReference>
<dbReference type="SUPFAM" id="SSF140990">
    <property type="entry name" value="FtsH protease domain-like"/>
    <property type="match status" value="1"/>
</dbReference>
<comment type="cofactor">
    <cofactor evidence="1">
        <name>Zn(2+)</name>
        <dbReference type="ChEBI" id="CHEBI:29105"/>
    </cofactor>
</comment>
<evidence type="ECO:0000256" key="6">
    <source>
        <dbReference type="ARBA" id="ARBA00022833"/>
    </source>
</evidence>
<evidence type="ECO:0000256" key="2">
    <source>
        <dbReference type="ARBA" id="ARBA00022670"/>
    </source>
</evidence>
<dbReference type="Gene3D" id="1.20.58.760">
    <property type="entry name" value="Peptidase M41"/>
    <property type="match status" value="1"/>
</dbReference>
<dbReference type="GO" id="GO:0005524">
    <property type="term" value="F:ATP binding"/>
    <property type="evidence" value="ECO:0007669"/>
    <property type="project" value="UniProtKB-KW"/>
</dbReference>
<evidence type="ECO:0000256" key="7">
    <source>
        <dbReference type="ARBA" id="ARBA00022840"/>
    </source>
</evidence>
<dbReference type="GO" id="GO:0046872">
    <property type="term" value="F:metal ion binding"/>
    <property type="evidence" value="ECO:0007669"/>
    <property type="project" value="UniProtKB-KW"/>
</dbReference>
<evidence type="ECO:0000256" key="1">
    <source>
        <dbReference type="ARBA" id="ARBA00001947"/>
    </source>
</evidence>
<keyword evidence="3" id="KW-0479">Metal-binding</keyword>
<evidence type="ECO:0000256" key="5">
    <source>
        <dbReference type="ARBA" id="ARBA00022801"/>
    </source>
</evidence>
<evidence type="ECO:0000313" key="11">
    <source>
        <dbReference type="EMBL" id="SVD91534.1"/>
    </source>
</evidence>
<keyword evidence="4" id="KW-0547">Nucleotide-binding</keyword>
<accession>A0A382Z7Q1</accession>
<feature type="non-terminal residue" evidence="11">
    <location>
        <position position="1"/>
    </location>
</feature>